<evidence type="ECO:0000259" key="2">
    <source>
        <dbReference type="Pfam" id="PF14347"/>
    </source>
</evidence>
<dbReference type="Pfam" id="PF14347">
    <property type="entry name" value="DUF4399"/>
    <property type="match status" value="1"/>
</dbReference>
<dbReference type="Proteomes" id="UP000766629">
    <property type="component" value="Unassembled WGS sequence"/>
</dbReference>
<dbReference type="InterPro" id="IPR025512">
    <property type="entry name" value="DUF4399"/>
</dbReference>
<accession>A0ABS7NEN2</accession>
<keyword evidence="1" id="KW-0732">Signal</keyword>
<evidence type="ECO:0000313" key="3">
    <source>
        <dbReference type="EMBL" id="MBY6139669.1"/>
    </source>
</evidence>
<keyword evidence="4" id="KW-1185">Reference proteome</keyword>
<sequence length="146" mass="15265">MKVLLAAAAALCLAAPLAAQERTPSHPDARVYFVNLKDGDTVSSPVTVVFGLSGMGVAPAGTEKEHTGHHHLLIDRPEIGNGEDGADELLKGLPADEHHVHFGGGQTEASIELSPGRHTLQLVLADASHVPHDTPVVSEVITINVE</sequence>
<gene>
    <name evidence="3" type="ORF">KUV26_09520</name>
</gene>
<feature type="domain" description="DUF4399" evidence="2">
    <location>
        <begin position="48"/>
        <end position="146"/>
    </location>
</feature>
<evidence type="ECO:0000313" key="4">
    <source>
        <dbReference type="Proteomes" id="UP000766629"/>
    </source>
</evidence>
<proteinExistence type="predicted"/>
<name>A0ABS7NEN2_9RHOB</name>
<dbReference type="EMBL" id="JAHVJA010000003">
    <property type="protein sequence ID" value="MBY6139669.1"/>
    <property type="molecule type" value="Genomic_DNA"/>
</dbReference>
<feature type="signal peptide" evidence="1">
    <location>
        <begin position="1"/>
        <end position="19"/>
    </location>
</feature>
<feature type="chain" id="PRO_5046386868" evidence="1">
    <location>
        <begin position="20"/>
        <end position="146"/>
    </location>
</feature>
<comment type="caution">
    <text evidence="3">The sequence shown here is derived from an EMBL/GenBank/DDBJ whole genome shotgun (WGS) entry which is preliminary data.</text>
</comment>
<evidence type="ECO:0000256" key="1">
    <source>
        <dbReference type="SAM" id="SignalP"/>
    </source>
</evidence>
<protein>
    <submittedName>
        <fullName evidence="3">DUF4399 domain-containing protein</fullName>
    </submittedName>
</protein>
<reference evidence="3 4" key="1">
    <citation type="submission" date="2021-06" db="EMBL/GenBank/DDBJ databases">
        <title>50 bacteria genomes isolated from Dapeng, Shenzhen, China.</title>
        <authorList>
            <person name="Zheng W."/>
            <person name="Yu S."/>
            <person name="Huang Y."/>
        </authorList>
    </citation>
    <scope>NUCLEOTIDE SEQUENCE [LARGE SCALE GENOMIC DNA]</scope>
    <source>
        <strain evidence="3 4">DP1N14-2</strain>
    </source>
</reference>
<dbReference type="RefSeq" id="WP_222503294.1">
    <property type="nucleotide sequence ID" value="NZ_JAHVJA010000003.1"/>
</dbReference>
<organism evidence="3 4">
    <name type="scientific">Leisingera daeponensis</name>
    <dbReference type="NCBI Taxonomy" id="405746"/>
    <lineage>
        <taxon>Bacteria</taxon>
        <taxon>Pseudomonadati</taxon>
        <taxon>Pseudomonadota</taxon>
        <taxon>Alphaproteobacteria</taxon>
        <taxon>Rhodobacterales</taxon>
        <taxon>Roseobacteraceae</taxon>
        <taxon>Leisingera</taxon>
    </lineage>
</organism>